<gene>
    <name evidence="2" type="ORF">UFOVP751_7</name>
</gene>
<name>A0A6J7XR61_9CAUD</name>
<dbReference type="InterPro" id="IPR044862">
    <property type="entry name" value="Pro_4_hyd_alph_FE2OG_OXY"/>
</dbReference>
<reference evidence="2" key="1">
    <citation type="submission" date="2020-05" db="EMBL/GenBank/DDBJ databases">
        <authorList>
            <person name="Chiriac C."/>
            <person name="Salcher M."/>
            <person name="Ghai R."/>
            <person name="Kavagutti S V."/>
        </authorList>
    </citation>
    <scope>NUCLEOTIDE SEQUENCE</scope>
</reference>
<dbReference type="PANTHER" id="PTHR12117">
    <property type="entry name" value="HISTONE ACETYLTRANSFERASE COMPLEX"/>
    <property type="match status" value="1"/>
</dbReference>
<keyword evidence="2" id="KW-0223">Dioxygenase</keyword>
<dbReference type="Pfam" id="PF13640">
    <property type="entry name" value="2OG-FeII_Oxy_3"/>
    <property type="match status" value="1"/>
</dbReference>
<proteinExistence type="predicted"/>
<feature type="domain" description="Prolyl 4-hydroxylase alpha subunit Fe(2+) 2OG dioxygenase" evidence="1">
    <location>
        <begin position="98"/>
        <end position="198"/>
    </location>
</feature>
<evidence type="ECO:0000259" key="1">
    <source>
        <dbReference type="Pfam" id="PF13640"/>
    </source>
</evidence>
<accession>A0A6J7XR61</accession>
<dbReference type="EMBL" id="LR798465">
    <property type="protein sequence ID" value="CAB5238765.1"/>
    <property type="molecule type" value="Genomic_DNA"/>
</dbReference>
<protein>
    <submittedName>
        <fullName evidence="2">Oxoglutarate/iron-dependent dioxygenase</fullName>
    </submittedName>
</protein>
<organism evidence="2">
    <name type="scientific">uncultured Caudovirales phage</name>
    <dbReference type="NCBI Taxonomy" id="2100421"/>
    <lineage>
        <taxon>Viruses</taxon>
        <taxon>Duplodnaviria</taxon>
        <taxon>Heunggongvirae</taxon>
        <taxon>Uroviricota</taxon>
        <taxon>Caudoviricetes</taxon>
        <taxon>Peduoviridae</taxon>
        <taxon>Maltschvirus</taxon>
        <taxon>Maltschvirus maltsch</taxon>
    </lineage>
</organism>
<keyword evidence="2" id="KW-0560">Oxidoreductase</keyword>
<dbReference type="InterPro" id="IPR051842">
    <property type="entry name" value="uS12_prolyl_hydroxylase"/>
</dbReference>
<dbReference type="GO" id="GO:0051213">
    <property type="term" value="F:dioxygenase activity"/>
    <property type="evidence" value="ECO:0007669"/>
    <property type="project" value="UniProtKB-KW"/>
</dbReference>
<dbReference type="PANTHER" id="PTHR12117:SF0">
    <property type="entry name" value="PROLYL 3-HYDROXYLASE OGFOD1"/>
    <property type="match status" value="1"/>
</dbReference>
<dbReference type="Gene3D" id="2.60.120.620">
    <property type="entry name" value="q2cbj1_9rhob like domain"/>
    <property type="match status" value="1"/>
</dbReference>
<sequence length="235" mass="26592">MIQDWDSLDPFPHLVIDGFFEDSLARQLSDEFPPFGCDLWHTYDNAVEVKKTLNNYHAFTPELYKFFSEINSPECISLFERLTQCKLYPDFGLHGGGLHIHGAGGKLNTHLDYSIHPKLGRERRLNLIVYLNPDWDESWGGALGLWRDDNGKPGELVKSIAPLFNRAVVFDTTRAWHGLPDAIACPPGQYRKSLAVYYLCDPRDGAAQRSRALFAPTEAQAGDAAVMELIERRAR</sequence>
<evidence type="ECO:0000313" key="2">
    <source>
        <dbReference type="EMBL" id="CAB5238765.1"/>
    </source>
</evidence>